<gene>
    <name evidence="1" type="ORF">GM51_16705</name>
</gene>
<protein>
    <submittedName>
        <fullName evidence="1">Uncharacterized protein</fullName>
    </submittedName>
</protein>
<comment type="caution">
    <text evidence="1">The sequence shown here is derived from an EMBL/GenBank/DDBJ whole genome shotgun (WGS) entry which is preliminary data.</text>
</comment>
<organism evidence="1">
    <name type="scientific">freshwater metagenome</name>
    <dbReference type="NCBI Taxonomy" id="449393"/>
    <lineage>
        <taxon>unclassified sequences</taxon>
        <taxon>metagenomes</taxon>
        <taxon>ecological metagenomes</taxon>
    </lineage>
</organism>
<dbReference type="AlphaFoldDB" id="A0A094PY26"/>
<sequence length="80" mass="9098">MRKAVGLELIVGKNVKLPEAFVAEVKKAAIKEHRSVPKQIEFYYRVARAAIQNPELPFNFVLGTMQSIEEEGESKEYKFG</sequence>
<dbReference type="EMBL" id="JNSL01000140">
    <property type="protein sequence ID" value="KGA14659.1"/>
    <property type="molecule type" value="Genomic_DNA"/>
</dbReference>
<name>A0A094PY26_9ZZZZ</name>
<dbReference type="Pfam" id="PF11903">
    <property type="entry name" value="ParD_like"/>
    <property type="match status" value="1"/>
</dbReference>
<proteinExistence type="predicted"/>
<dbReference type="InterPro" id="IPR021831">
    <property type="entry name" value="ParD-like"/>
</dbReference>
<reference evidence="1" key="1">
    <citation type="submission" date="2014-06" db="EMBL/GenBank/DDBJ databases">
        <title>Key roles for freshwater Actinobacteria revealed by deep metagenomic sequencing.</title>
        <authorList>
            <person name="Ghai R."/>
            <person name="Mizuno C.M."/>
            <person name="Picazo A."/>
            <person name="Camacho A."/>
            <person name="Rodriguez-Valera F."/>
        </authorList>
    </citation>
    <scope>NUCLEOTIDE SEQUENCE</scope>
</reference>
<evidence type="ECO:0000313" key="1">
    <source>
        <dbReference type="EMBL" id="KGA14659.1"/>
    </source>
</evidence>
<accession>A0A094PY26</accession>